<reference evidence="6 7" key="1">
    <citation type="journal article" date="2022" name="Allergy">
        <title>Genome assembly and annotation of Periplaneta americana reveal a comprehensive cockroach allergen profile.</title>
        <authorList>
            <person name="Wang L."/>
            <person name="Xiong Q."/>
            <person name="Saelim N."/>
            <person name="Wang L."/>
            <person name="Nong W."/>
            <person name="Wan A.T."/>
            <person name="Shi M."/>
            <person name="Liu X."/>
            <person name="Cao Q."/>
            <person name="Hui J.H.L."/>
            <person name="Sookrung N."/>
            <person name="Leung T.F."/>
            <person name="Tungtrongchitr A."/>
            <person name="Tsui S.K.W."/>
        </authorList>
    </citation>
    <scope>NUCLEOTIDE SEQUENCE [LARGE SCALE GENOMIC DNA]</scope>
    <source>
        <strain evidence="6">PWHHKU_190912</strain>
    </source>
</reference>
<keyword evidence="3 4" id="KW-0808">Transferase</keyword>
<dbReference type="InterPro" id="IPR050271">
    <property type="entry name" value="UDP-glycosyltransferase"/>
</dbReference>
<evidence type="ECO:0000256" key="3">
    <source>
        <dbReference type="ARBA" id="ARBA00022679"/>
    </source>
</evidence>
<feature type="transmembrane region" description="Helical" evidence="5">
    <location>
        <begin position="446"/>
        <end position="473"/>
    </location>
</feature>
<evidence type="ECO:0000313" key="7">
    <source>
        <dbReference type="Proteomes" id="UP001148838"/>
    </source>
</evidence>
<evidence type="ECO:0000256" key="4">
    <source>
        <dbReference type="RuleBase" id="RU003718"/>
    </source>
</evidence>
<dbReference type="Pfam" id="PF00201">
    <property type="entry name" value="UDPGT"/>
    <property type="match status" value="1"/>
</dbReference>
<keyword evidence="2 4" id="KW-0328">Glycosyltransferase</keyword>
<dbReference type="PROSITE" id="PS00375">
    <property type="entry name" value="UDPGT"/>
    <property type="match status" value="1"/>
</dbReference>
<dbReference type="Proteomes" id="UP001148838">
    <property type="component" value="Unassembled WGS sequence"/>
</dbReference>
<protein>
    <recommendedName>
        <fullName evidence="5">UDP-glucuronosyltransferase</fullName>
        <ecNumber evidence="5">2.4.1.17</ecNumber>
    </recommendedName>
</protein>
<dbReference type="EC" id="2.4.1.17" evidence="5"/>
<accession>A0ABQ8S6W7</accession>
<keyword evidence="5" id="KW-0472">Membrane</keyword>
<organism evidence="6 7">
    <name type="scientific">Periplaneta americana</name>
    <name type="common">American cockroach</name>
    <name type="synonym">Blatta americana</name>
    <dbReference type="NCBI Taxonomy" id="6978"/>
    <lineage>
        <taxon>Eukaryota</taxon>
        <taxon>Metazoa</taxon>
        <taxon>Ecdysozoa</taxon>
        <taxon>Arthropoda</taxon>
        <taxon>Hexapoda</taxon>
        <taxon>Insecta</taxon>
        <taxon>Pterygota</taxon>
        <taxon>Neoptera</taxon>
        <taxon>Polyneoptera</taxon>
        <taxon>Dictyoptera</taxon>
        <taxon>Blattodea</taxon>
        <taxon>Blattoidea</taxon>
        <taxon>Blattidae</taxon>
        <taxon>Blattinae</taxon>
        <taxon>Periplaneta</taxon>
    </lineage>
</organism>
<comment type="subcellular location">
    <subcellularLocation>
        <location evidence="5">Membrane</location>
        <topology evidence="5">Single-pass membrane protein</topology>
    </subcellularLocation>
</comment>
<dbReference type="PANTHER" id="PTHR48043">
    <property type="entry name" value="EG:EG0003.4 PROTEIN-RELATED"/>
    <property type="match status" value="1"/>
</dbReference>
<dbReference type="InterPro" id="IPR035595">
    <property type="entry name" value="UDP_glycos_trans_CS"/>
</dbReference>
<name>A0ABQ8S6W7_PERAM</name>
<dbReference type="EMBL" id="JAJSOF020000033">
    <property type="protein sequence ID" value="KAJ4429683.1"/>
    <property type="molecule type" value="Genomic_DNA"/>
</dbReference>
<comment type="similarity">
    <text evidence="1 4">Belongs to the UDP-glycosyltransferase family.</text>
</comment>
<evidence type="ECO:0000256" key="5">
    <source>
        <dbReference type="RuleBase" id="RU362059"/>
    </source>
</evidence>
<comment type="catalytic activity">
    <reaction evidence="5">
        <text>glucuronate acceptor + UDP-alpha-D-glucuronate = acceptor beta-D-glucuronoside + UDP + H(+)</text>
        <dbReference type="Rhea" id="RHEA:21032"/>
        <dbReference type="ChEBI" id="CHEBI:15378"/>
        <dbReference type="ChEBI" id="CHEBI:58052"/>
        <dbReference type="ChEBI" id="CHEBI:58223"/>
        <dbReference type="ChEBI" id="CHEBI:132367"/>
        <dbReference type="ChEBI" id="CHEBI:132368"/>
        <dbReference type="EC" id="2.4.1.17"/>
    </reaction>
</comment>
<proteinExistence type="inferred from homology"/>
<dbReference type="Gene3D" id="3.40.50.2000">
    <property type="entry name" value="Glycogen Phosphorylase B"/>
    <property type="match status" value="1"/>
</dbReference>
<evidence type="ECO:0000313" key="6">
    <source>
        <dbReference type="EMBL" id="KAJ4429683.1"/>
    </source>
</evidence>
<sequence length="492" mass="56433">MGGVVVVGGRKTKCITYADMALLAEEETIPRDMLLTPVPNYTDVDISFSYANFKASLDFMKMNTISPYIYLQEAVPYVSQLMDKQLSSPPIQEFIRSNNSKFDLVFLEALVHQSYYGLIHHVGSPPVIGIKSTHNLLLANSALANPVNPSYCPDLLMPFSSHMTFYERLQNTLFWIWMRYYLHVVVIPQQEAIMRKHFGPSPPPVEEADRNMSLIMLTTNWMFGYPFPQVPALITVHSLHVKTQPDPLPQDLQQFLDEATEGVIYFSLGTNARSDRLPQELIRVFLDAFSQLPVKVLWKWESDILPGQPSNVRTRKWLPQQDILAHHNVILFITQCGLQSFQEAVYHGVPLLAIPIFGDQIYNAKKIEDAGIGIRLSFSELTKDILLKAINEILSDSRYKNNMKTMSAISKDDQQTSIDKAVWWTEYVLRHNGAKHLRSAAIDLTWYQYFLLDILAFFIFIIIVLIFAVYICFRTISRYVKQSNFEMKSKSD</sequence>
<gene>
    <name evidence="6" type="ORF">ANN_21884</name>
</gene>
<comment type="caution">
    <text evidence="6">The sequence shown here is derived from an EMBL/GenBank/DDBJ whole genome shotgun (WGS) entry which is preliminary data.</text>
</comment>
<evidence type="ECO:0000256" key="2">
    <source>
        <dbReference type="ARBA" id="ARBA00022676"/>
    </source>
</evidence>
<dbReference type="CDD" id="cd03784">
    <property type="entry name" value="GT1_Gtf-like"/>
    <property type="match status" value="1"/>
</dbReference>
<keyword evidence="5" id="KW-1133">Transmembrane helix</keyword>
<dbReference type="PANTHER" id="PTHR48043:SF159">
    <property type="entry name" value="EG:EG0003.4 PROTEIN-RELATED"/>
    <property type="match status" value="1"/>
</dbReference>
<dbReference type="SUPFAM" id="SSF53756">
    <property type="entry name" value="UDP-Glycosyltransferase/glycogen phosphorylase"/>
    <property type="match status" value="1"/>
</dbReference>
<keyword evidence="7" id="KW-1185">Reference proteome</keyword>
<evidence type="ECO:0000256" key="1">
    <source>
        <dbReference type="ARBA" id="ARBA00009995"/>
    </source>
</evidence>
<dbReference type="InterPro" id="IPR002213">
    <property type="entry name" value="UDP_glucos_trans"/>
</dbReference>
<keyword evidence="5" id="KW-0812">Transmembrane</keyword>